<feature type="region of interest" description="Disordered" evidence="13">
    <location>
        <begin position="95"/>
        <end position="126"/>
    </location>
</feature>
<comment type="catalytic activity">
    <reaction evidence="5">
        <text>dopamine + (9Z)-octadecenoyl-CoA = N-(9Z-octadecanoyl)-dopamine + CoA + H(+)</text>
        <dbReference type="Rhea" id="RHEA:51380"/>
        <dbReference type="ChEBI" id="CHEBI:15378"/>
        <dbReference type="ChEBI" id="CHEBI:31883"/>
        <dbReference type="ChEBI" id="CHEBI:57287"/>
        <dbReference type="ChEBI" id="CHEBI:57387"/>
        <dbReference type="ChEBI" id="CHEBI:59905"/>
    </reaction>
    <physiologicalReaction direction="left-to-right" evidence="5">
        <dbReference type="Rhea" id="RHEA:51381"/>
    </physiologicalReaction>
</comment>
<gene>
    <name evidence="14" type="ORF">BTMF_LOCUS10897</name>
</gene>
<reference evidence="14 15" key="2">
    <citation type="submission" date="2018-11" db="EMBL/GenBank/DDBJ databases">
        <authorList>
            <consortium name="Pathogen Informatics"/>
        </authorList>
    </citation>
    <scope>NUCLEOTIDE SEQUENCE [LARGE SCALE GENOMIC DNA]</scope>
</reference>
<keyword evidence="15" id="KW-1185">Reference proteome</keyword>
<evidence type="ECO:0000313" key="14">
    <source>
        <dbReference type="EMBL" id="VDO37174.1"/>
    </source>
</evidence>
<comment type="similarity">
    <text evidence="3">Belongs to the acetyltransferase family. AANAT subfamily.</text>
</comment>
<dbReference type="Gene3D" id="3.40.630.30">
    <property type="match status" value="1"/>
</dbReference>
<comment type="catalytic activity">
    <reaction evidence="8">
        <text>dopamine + acetyl-CoA = N-acetyldopamine + CoA + H(+)</text>
        <dbReference type="Rhea" id="RHEA:51388"/>
        <dbReference type="ChEBI" id="CHEBI:15378"/>
        <dbReference type="ChEBI" id="CHEBI:57287"/>
        <dbReference type="ChEBI" id="CHEBI:57288"/>
        <dbReference type="ChEBI" id="CHEBI:59905"/>
        <dbReference type="ChEBI" id="CHEBI:125678"/>
    </reaction>
    <physiologicalReaction direction="left-to-right" evidence="8">
        <dbReference type="Rhea" id="RHEA:51389"/>
    </physiologicalReaction>
</comment>
<organism evidence="16">
    <name type="scientific">Brugia timori</name>
    <dbReference type="NCBI Taxonomy" id="42155"/>
    <lineage>
        <taxon>Eukaryota</taxon>
        <taxon>Metazoa</taxon>
        <taxon>Ecdysozoa</taxon>
        <taxon>Nematoda</taxon>
        <taxon>Chromadorea</taxon>
        <taxon>Rhabditida</taxon>
        <taxon>Spirurina</taxon>
        <taxon>Spiruromorpha</taxon>
        <taxon>Filarioidea</taxon>
        <taxon>Onchocercidae</taxon>
        <taxon>Brugia</taxon>
    </lineage>
</organism>
<accession>A0A0R3QYR1</accession>
<comment type="catalytic activity">
    <reaction evidence="11">
        <text>dopamine + hexadecanoyl-CoA = N-hexadecanoyl-dopamine + CoA + H(+)</text>
        <dbReference type="Rhea" id="RHEA:51376"/>
        <dbReference type="ChEBI" id="CHEBI:15378"/>
        <dbReference type="ChEBI" id="CHEBI:57287"/>
        <dbReference type="ChEBI" id="CHEBI:57379"/>
        <dbReference type="ChEBI" id="CHEBI:59905"/>
        <dbReference type="ChEBI" id="CHEBI:134058"/>
    </reaction>
    <physiologicalReaction direction="left-to-right" evidence="11">
        <dbReference type="Rhea" id="RHEA:51377"/>
    </physiologicalReaction>
</comment>
<dbReference type="GO" id="GO:0004059">
    <property type="term" value="F:aralkylamine N-acetyltransferase activity"/>
    <property type="evidence" value="ECO:0007669"/>
    <property type="project" value="UniProtKB-EC"/>
</dbReference>
<evidence type="ECO:0000256" key="8">
    <source>
        <dbReference type="ARBA" id="ARBA00051711"/>
    </source>
</evidence>
<evidence type="ECO:0000313" key="16">
    <source>
        <dbReference type="WBParaSite" id="BTMF_0001288501-mRNA-1"/>
    </source>
</evidence>
<evidence type="ECO:0000256" key="1">
    <source>
        <dbReference type="ARBA" id="ARBA00022679"/>
    </source>
</evidence>
<dbReference type="AlphaFoldDB" id="A0A0R3QYR1"/>
<evidence type="ECO:0000256" key="3">
    <source>
        <dbReference type="ARBA" id="ARBA00038182"/>
    </source>
</evidence>
<keyword evidence="1" id="KW-0808">Transferase</keyword>
<evidence type="ECO:0000256" key="2">
    <source>
        <dbReference type="ARBA" id="ARBA00037926"/>
    </source>
</evidence>
<dbReference type="PANTHER" id="PTHR20905:SF1">
    <property type="entry name" value="AT07410P-RELATED"/>
    <property type="match status" value="1"/>
</dbReference>
<evidence type="ECO:0000256" key="13">
    <source>
        <dbReference type="SAM" id="MobiDB-lite"/>
    </source>
</evidence>
<dbReference type="PANTHER" id="PTHR20905">
    <property type="entry name" value="N-ACETYLTRANSFERASE-RELATED"/>
    <property type="match status" value="1"/>
</dbReference>
<dbReference type="CDD" id="cd04301">
    <property type="entry name" value="NAT_SF"/>
    <property type="match status" value="1"/>
</dbReference>
<protein>
    <recommendedName>
        <fullName evidence="4">aralkylamine N-acetyltransferase</fullName>
        <ecNumber evidence="4">2.3.1.87</ecNumber>
    </recommendedName>
</protein>
<dbReference type="EC" id="2.3.1.87" evidence="4"/>
<evidence type="ECO:0000256" key="7">
    <source>
        <dbReference type="ARBA" id="ARBA00051284"/>
    </source>
</evidence>
<evidence type="ECO:0000256" key="4">
    <source>
        <dbReference type="ARBA" id="ARBA00039114"/>
    </source>
</evidence>
<dbReference type="Proteomes" id="UP000280834">
    <property type="component" value="Unassembled WGS sequence"/>
</dbReference>
<comment type="catalytic activity">
    <reaction evidence="7">
        <text>serotonin + (5Z,8Z,11Z,14Z)-eicosatetraenoyl-CoA = N-[(5Z,8Z,11Z,14Z)-eicosatetraenoyl]-serotonin + CoA + H(+)</text>
        <dbReference type="Rhea" id="RHEA:51396"/>
        <dbReference type="ChEBI" id="CHEBI:15378"/>
        <dbReference type="ChEBI" id="CHEBI:57287"/>
        <dbReference type="ChEBI" id="CHEBI:57368"/>
        <dbReference type="ChEBI" id="CHEBI:132255"/>
        <dbReference type="ChEBI" id="CHEBI:350546"/>
    </reaction>
    <physiologicalReaction direction="left-to-right" evidence="7">
        <dbReference type="Rhea" id="RHEA:51397"/>
    </physiologicalReaction>
</comment>
<evidence type="ECO:0000256" key="9">
    <source>
        <dbReference type="ARBA" id="ARBA00051823"/>
    </source>
</evidence>
<proteinExistence type="inferred from homology"/>
<evidence type="ECO:0000256" key="10">
    <source>
        <dbReference type="ARBA" id="ARBA00052178"/>
    </source>
</evidence>
<dbReference type="EMBL" id="UZAG01017897">
    <property type="protein sequence ID" value="VDO37174.1"/>
    <property type="molecule type" value="Genomic_DNA"/>
</dbReference>
<evidence type="ECO:0000256" key="5">
    <source>
        <dbReference type="ARBA" id="ARBA00050189"/>
    </source>
</evidence>
<dbReference type="FunFam" id="3.40.630.30:FF:000046">
    <property type="entry name" value="Dopamine N-acetyltransferase"/>
    <property type="match status" value="1"/>
</dbReference>
<comment type="catalytic activity">
    <reaction evidence="9">
        <text>serotonin + (9Z)-octadecenoyl-CoA = N-(9Z-octadecenoyl)-serotonin + CoA + H(+)</text>
        <dbReference type="Rhea" id="RHEA:51392"/>
        <dbReference type="ChEBI" id="CHEBI:15378"/>
        <dbReference type="ChEBI" id="CHEBI:57287"/>
        <dbReference type="ChEBI" id="CHEBI:57387"/>
        <dbReference type="ChEBI" id="CHEBI:134064"/>
        <dbReference type="ChEBI" id="CHEBI:350546"/>
    </reaction>
    <physiologicalReaction direction="left-to-right" evidence="9">
        <dbReference type="Rhea" id="RHEA:51393"/>
    </physiologicalReaction>
</comment>
<evidence type="ECO:0000313" key="15">
    <source>
        <dbReference type="Proteomes" id="UP000280834"/>
    </source>
</evidence>
<reference evidence="16" key="1">
    <citation type="submission" date="2017-02" db="UniProtKB">
        <authorList>
            <consortium name="WormBaseParasite"/>
        </authorList>
    </citation>
    <scope>IDENTIFICATION</scope>
</reference>
<dbReference type="SUPFAM" id="SSF55729">
    <property type="entry name" value="Acyl-CoA N-acyltransferases (Nat)"/>
    <property type="match status" value="1"/>
</dbReference>
<dbReference type="WBParaSite" id="BTMF_0001288501-mRNA-1">
    <property type="protein sequence ID" value="BTMF_0001288501-mRNA-1"/>
    <property type="gene ID" value="BTMF_0001288501"/>
</dbReference>
<evidence type="ECO:0000256" key="6">
    <source>
        <dbReference type="ARBA" id="ARBA00050849"/>
    </source>
</evidence>
<comment type="catalytic activity">
    <reaction evidence="12">
        <text>serotonin + acetyl-CoA = N-acetylserotonin + CoA + H(+)</text>
        <dbReference type="Rhea" id="RHEA:25217"/>
        <dbReference type="ChEBI" id="CHEBI:15378"/>
        <dbReference type="ChEBI" id="CHEBI:17697"/>
        <dbReference type="ChEBI" id="CHEBI:57287"/>
        <dbReference type="ChEBI" id="CHEBI:57288"/>
        <dbReference type="ChEBI" id="CHEBI:350546"/>
        <dbReference type="EC" id="2.3.1.87"/>
    </reaction>
    <physiologicalReaction direction="left-to-right" evidence="12">
        <dbReference type="Rhea" id="RHEA:25218"/>
    </physiologicalReaction>
</comment>
<evidence type="ECO:0000256" key="11">
    <source>
        <dbReference type="ARBA" id="ARBA00052335"/>
    </source>
</evidence>
<evidence type="ECO:0000256" key="12">
    <source>
        <dbReference type="ARBA" id="ARBA00052491"/>
    </source>
</evidence>
<comment type="catalytic activity">
    <reaction evidence="10">
        <text>serotonin + hexadecanoyl-CoA = N-hexadecanoyl-serotonin + CoA + H(+)</text>
        <dbReference type="Rhea" id="RHEA:51384"/>
        <dbReference type="ChEBI" id="CHEBI:15378"/>
        <dbReference type="ChEBI" id="CHEBI:57287"/>
        <dbReference type="ChEBI" id="CHEBI:57379"/>
        <dbReference type="ChEBI" id="CHEBI:134059"/>
        <dbReference type="ChEBI" id="CHEBI:350546"/>
    </reaction>
    <physiologicalReaction direction="left-to-right" evidence="10">
        <dbReference type="Rhea" id="RHEA:51385"/>
    </physiologicalReaction>
</comment>
<comment type="pathway">
    <text evidence="2">Aromatic compound metabolism; melatonin biosynthesis; melatonin from serotonin: step 1/2.</text>
</comment>
<name>A0A0R3QYR1_9BILA</name>
<dbReference type="STRING" id="42155.A0A0R3QYR1"/>
<feature type="compositionally biased region" description="Basic and acidic residues" evidence="13">
    <location>
        <begin position="95"/>
        <end position="108"/>
    </location>
</feature>
<dbReference type="InterPro" id="IPR016181">
    <property type="entry name" value="Acyl_CoA_acyltransferase"/>
</dbReference>
<sequence>MAETNFNGLSMHRITETDFDCVKKFLLTDFLYNEPLCRSISLNAEDSDELFNGPTNPLFLTDLVNSGIASSLSYMLRKPDGEIAALRLASILNRPEDEQHNEHSERSSGSKSATSGSNKRTATKTMSPKAQIIMDILEELESKASISVYLQIWILIDPKLKRLLLWSVISVHKDYTRRGLAEKMLSYKLEEAKQMGCQGCVAEASAFKSQLLFKKIGYETIYEIKHADWLDDKGRQIFKCDDST</sequence>
<comment type="catalytic activity">
    <reaction evidence="6">
        <text>serotonin + octadecanoyl-CoA = N-octadecanoyl-serotonin + CoA + H(+)</text>
        <dbReference type="Rhea" id="RHEA:51400"/>
        <dbReference type="ChEBI" id="CHEBI:15378"/>
        <dbReference type="ChEBI" id="CHEBI:57287"/>
        <dbReference type="ChEBI" id="CHEBI:57394"/>
        <dbReference type="ChEBI" id="CHEBI:134065"/>
        <dbReference type="ChEBI" id="CHEBI:350546"/>
    </reaction>
    <physiologicalReaction direction="left-to-right" evidence="6">
        <dbReference type="Rhea" id="RHEA:51401"/>
    </physiologicalReaction>
</comment>